<accession>A0A9Q4FVR9</accession>
<keyword evidence="1" id="KW-0812">Transmembrane</keyword>
<feature type="transmembrane region" description="Helical" evidence="1">
    <location>
        <begin position="28"/>
        <end position="46"/>
    </location>
</feature>
<keyword evidence="1" id="KW-0472">Membrane</keyword>
<keyword evidence="1" id="KW-1133">Transmembrane helix</keyword>
<evidence type="ECO:0000313" key="2">
    <source>
        <dbReference type="EMBL" id="MCR6095790.1"/>
    </source>
</evidence>
<keyword evidence="3" id="KW-1185">Reference proteome</keyword>
<protein>
    <submittedName>
        <fullName evidence="2">Uncharacterized protein</fullName>
    </submittedName>
</protein>
<proteinExistence type="predicted"/>
<evidence type="ECO:0000313" key="3">
    <source>
        <dbReference type="Proteomes" id="UP001057753"/>
    </source>
</evidence>
<dbReference type="Proteomes" id="UP001057753">
    <property type="component" value="Unassembled WGS sequence"/>
</dbReference>
<comment type="caution">
    <text evidence="2">The sequence shown here is derived from an EMBL/GenBank/DDBJ whole genome shotgun (WGS) entry which is preliminary data.</text>
</comment>
<sequence length="55" mass="6513">MTLFWIGCILIVVSYSMSVLSLMNLFPLWIAWPLFFFSILLTVHAFSNRHRFKGF</sequence>
<reference evidence="2" key="1">
    <citation type="submission" date="2020-06" db="EMBL/GenBank/DDBJ databases">
        <title>Insight into the genomes of haloalkaliphilic bacilli from Kenyan soda lakes.</title>
        <authorList>
            <person name="Mwirichia R."/>
            <person name="Villamizar G.C."/>
            <person name="Poehlein A."/>
            <person name="Mugweru J."/>
            <person name="Kipnyargis A."/>
            <person name="Kiplimo D."/>
            <person name="Orwa P."/>
            <person name="Daniel R."/>
        </authorList>
    </citation>
    <scope>NUCLEOTIDE SEQUENCE</scope>
    <source>
        <strain evidence="2">B1096_S55</strain>
    </source>
</reference>
<organism evidence="2 3">
    <name type="scientific">Salipaludibacillus agaradhaerens</name>
    <name type="common">Bacillus agaradhaerens</name>
    <dbReference type="NCBI Taxonomy" id="76935"/>
    <lineage>
        <taxon>Bacteria</taxon>
        <taxon>Bacillati</taxon>
        <taxon>Bacillota</taxon>
        <taxon>Bacilli</taxon>
        <taxon>Bacillales</taxon>
        <taxon>Bacillaceae</taxon>
    </lineage>
</organism>
<dbReference type="EMBL" id="JABXYM010000001">
    <property type="protein sequence ID" value="MCR6095790.1"/>
    <property type="molecule type" value="Genomic_DNA"/>
</dbReference>
<dbReference type="RefSeq" id="WP_169837808.1">
    <property type="nucleotide sequence ID" value="NZ_JABXYM010000001.1"/>
</dbReference>
<dbReference type="AlphaFoldDB" id="A0A9Q4FVR9"/>
<gene>
    <name evidence="2" type="ORF">HXA33_04470</name>
</gene>
<name>A0A9Q4FVR9_SALAG</name>
<evidence type="ECO:0000256" key="1">
    <source>
        <dbReference type="SAM" id="Phobius"/>
    </source>
</evidence>